<evidence type="ECO:0000259" key="2">
    <source>
        <dbReference type="Pfam" id="PF07589"/>
    </source>
</evidence>
<organism evidence="3 4">
    <name type="scientific">Chitinimonas arctica</name>
    <dbReference type="NCBI Taxonomy" id="2594795"/>
    <lineage>
        <taxon>Bacteria</taxon>
        <taxon>Pseudomonadati</taxon>
        <taxon>Pseudomonadota</taxon>
        <taxon>Betaproteobacteria</taxon>
        <taxon>Neisseriales</taxon>
        <taxon>Chitinibacteraceae</taxon>
        <taxon>Chitinimonas</taxon>
    </lineage>
</organism>
<dbReference type="NCBIfam" id="NF038120">
    <property type="entry name" value="PEP_CTERM_QFxxD"/>
    <property type="match status" value="1"/>
</dbReference>
<feature type="chain" id="PRO_5022054391" evidence="1">
    <location>
        <begin position="24"/>
        <end position="225"/>
    </location>
</feature>
<sequence>MKKLFKTALLAVAVSATASVAQASVITFDSVAAIGYNGGDTFTDGQFTLTALGDGYVGDISSPSTCSLLDCPIGNASNFYLGLNDGGVQVTHSSSLGFRLNSFAASFVAPVAQDIPFSVARILVMGHDLNNNDYSASFTLPGQNNDGRWTFTNFNFGASSVVFKDVSFLSCLTDDNGSCVAFGGNQAQFALDNINVAAVPEPEQWLMMLLGMAGVAAIARRKRSV</sequence>
<dbReference type="Pfam" id="PF07589">
    <property type="entry name" value="PEP-CTERM"/>
    <property type="match status" value="1"/>
</dbReference>
<evidence type="ECO:0000313" key="4">
    <source>
        <dbReference type="Proteomes" id="UP000317550"/>
    </source>
</evidence>
<dbReference type="InterPro" id="IPR013424">
    <property type="entry name" value="Ice-binding_C"/>
</dbReference>
<protein>
    <submittedName>
        <fullName evidence="3">PEP-CTERM sorting domain-containing protein</fullName>
    </submittedName>
</protein>
<keyword evidence="4" id="KW-1185">Reference proteome</keyword>
<keyword evidence="1" id="KW-0732">Signal</keyword>
<gene>
    <name evidence="3" type="ORF">FNU76_04070</name>
</gene>
<dbReference type="NCBIfam" id="TIGR02595">
    <property type="entry name" value="PEP_CTERM"/>
    <property type="match status" value="1"/>
</dbReference>
<name>A0A516SBS2_9NEIS</name>
<feature type="domain" description="Ice-binding protein C-terminal" evidence="2">
    <location>
        <begin position="198"/>
        <end position="223"/>
    </location>
</feature>
<dbReference type="EMBL" id="CP041730">
    <property type="protein sequence ID" value="QDQ25593.1"/>
    <property type="molecule type" value="Genomic_DNA"/>
</dbReference>
<reference evidence="4" key="1">
    <citation type="submission" date="2019-07" db="EMBL/GenBank/DDBJ databases">
        <title>Chitinimonas sp. nov., isolated from Ny-Alesund, arctica soil.</title>
        <authorList>
            <person name="Xu Q."/>
            <person name="Peng F."/>
        </authorList>
    </citation>
    <scope>NUCLEOTIDE SEQUENCE [LARGE SCALE GENOMIC DNA]</scope>
    <source>
        <strain evidence="4">R3-44</strain>
    </source>
</reference>
<evidence type="ECO:0000256" key="1">
    <source>
        <dbReference type="SAM" id="SignalP"/>
    </source>
</evidence>
<dbReference type="KEGG" id="cari:FNU76_04070"/>
<dbReference type="AlphaFoldDB" id="A0A516SBS2"/>
<dbReference type="Proteomes" id="UP000317550">
    <property type="component" value="Chromosome"/>
</dbReference>
<proteinExistence type="predicted"/>
<dbReference type="RefSeq" id="WP_143856518.1">
    <property type="nucleotide sequence ID" value="NZ_CP041730.1"/>
</dbReference>
<feature type="signal peptide" evidence="1">
    <location>
        <begin position="1"/>
        <end position="23"/>
    </location>
</feature>
<evidence type="ECO:0000313" key="3">
    <source>
        <dbReference type="EMBL" id="QDQ25593.1"/>
    </source>
</evidence>
<dbReference type="OrthoDB" id="8707306at2"/>
<accession>A0A516SBS2</accession>